<accession>K2RNH2</accession>
<dbReference type="Proteomes" id="UP000007129">
    <property type="component" value="Unassembled WGS sequence"/>
</dbReference>
<dbReference type="EMBL" id="AHHD01000282">
    <property type="protein sequence ID" value="EKG16273.1"/>
    <property type="molecule type" value="Genomic_DNA"/>
</dbReference>
<dbReference type="HOGENOM" id="CLU_1235231_0_0_1"/>
<proteinExistence type="predicted"/>
<dbReference type="AlphaFoldDB" id="K2RNH2"/>
<dbReference type="InParanoid" id="K2RNH2"/>
<sequence length="224" mass="25826">MIKEITDYTDQILQGIRFALRVEKQSKGVNGNSKAYSEHRSRLHIVGTRDNRLNAVFFFFLFRSLANQHLRMPQLEANKRKKLSNQIHPWLLQYYRDTASPGKNTGKQSIKNIQNLRSKSAHWPPPEAPNNPWPKYSLASGDELRPSLIIQFYKCVHTPCKLIRQTIYRVLKAFKLYNSGKTYCSTSACLHNIFLSRRKFYEPAGPGINPLNPERRTESSSGAC</sequence>
<reference evidence="1 2" key="1">
    <citation type="journal article" date="2012" name="BMC Genomics">
        <title>Tools to kill: Genome of one of the most destructive plant pathogenic fungi Macrophomina phaseolina.</title>
        <authorList>
            <person name="Islam M.S."/>
            <person name="Haque M.S."/>
            <person name="Islam M.M."/>
            <person name="Emdad E.M."/>
            <person name="Halim A."/>
            <person name="Hossen Q.M.M."/>
            <person name="Hossain M.Z."/>
            <person name="Ahmed B."/>
            <person name="Rahim S."/>
            <person name="Rahman M.S."/>
            <person name="Alam M.M."/>
            <person name="Hou S."/>
            <person name="Wan X."/>
            <person name="Saito J.A."/>
            <person name="Alam M."/>
        </authorList>
    </citation>
    <scope>NUCLEOTIDE SEQUENCE [LARGE SCALE GENOMIC DNA]</scope>
    <source>
        <strain evidence="1 2">MS6</strain>
    </source>
</reference>
<evidence type="ECO:0000313" key="2">
    <source>
        <dbReference type="Proteomes" id="UP000007129"/>
    </source>
</evidence>
<name>K2RNH2_MACPH</name>
<protein>
    <submittedName>
        <fullName evidence="1">Uncharacterized protein</fullName>
    </submittedName>
</protein>
<evidence type="ECO:0000313" key="1">
    <source>
        <dbReference type="EMBL" id="EKG16273.1"/>
    </source>
</evidence>
<organism evidence="1 2">
    <name type="scientific">Macrophomina phaseolina (strain MS6)</name>
    <name type="common">Charcoal rot fungus</name>
    <dbReference type="NCBI Taxonomy" id="1126212"/>
    <lineage>
        <taxon>Eukaryota</taxon>
        <taxon>Fungi</taxon>
        <taxon>Dikarya</taxon>
        <taxon>Ascomycota</taxon>
        <taxon>Pezizomycotina</taxon>
        <taxon>Dothideomycetes</taxon>
        <taxon>Dothideomycetes incertae sedis</taxon>
        <taxon>Botryosphaeriales</taxon>
        <taxon>Botryosphaeriaceae</taxon>
        <taxon>Macrophomina</taxon>
    </lineage>
</organism>
<dbReference type="VEuPathDB" id="FungiDB:MPH_06527"/>
<comment type="caution">
    <text evidence="1">The sequence shown here is derived from an EMBL/GenBank/DDBJ whole genome shotgun (WGS) entry which is preliminary data.</text>
</comment>
<gene>
    <name evidence="1" type="ORF">MPH_06527</name>
</gene>